<evidence type="ECO:0000256" key="3">
    <source>
        <dbReference type="ARBA" id="ARBA00023125"/>
    </source>
</evidence>
<reference evidence="7 8" key="1">
    <citation type="journal article" date="2017" name="DNA Res.">
        <title>Complete genome sequence and expression profile of the commercial lytic enzyme producer Lysobacter enzymogenes M497-1.</title>
        <authorList>
            <person name="Takami H."/>
            <person name="Toyoda A."/>
            <person name="Uchiyama I."/>
            <person name="Itoh T."/>
            <person name="Takaki Y."/>
            <person name="Arai W."/>
            <person name="Nishi S."/>
            <person name="Kawai M."/>
            <person name="Shinya K."/>
            <person name="Ikeda H."/>
        </authorList>
    </citation>
    <scope>NUCLEOTIDE SEQUENCE [LARGE SCALE GENOMIC DNA]</scope>
    <source>
        <strain evidence="7 8">M497-1</strain>
    </source>
</reference>
<dbReference type="PROSITE" id="PS50977">
    <property type="entry name" value="HTH_TETR_2"/>
    <property type="match status" value="1"/>
</dbReference>
<feature type="DNA-binding region" description="H-T-H motif" evidence="5">
    <location>
        <begin position="33"/>
        <end position="52"/>
    </location>
</feature>
<dbReference type="Pfam" id="PF00440">
    <property type="entry name" value="TetR_N"/>
    <property type="match status" value="1"/>
</dbReference>
<sequence>MRPIDPVQHQQRRQQIVEAALECFAEKGFHRTRTADIGRRAGMSPGHLFHYFDSKDAIFAEVVEQDRRDAAAHFAALHAREDRYGALLELADTVLALVVQRRYAALTLETAAEALRHPRLAAVFERDDALIKADLERLLGDAAQRGQIDPGLEPQALAIWLLALMEGALMRAALDPHFDLARERATLRLLLERLLRPRGGR</sequence>
<keyword evidence="3 5" id="KW-0238">DNA-binding</keyword>
<evidence type="ECO:0000256" key="4">
    <source>
        <dbReference type="ARBA" id="ARBA00023163"/>
    </source>
</evidence>
<dbReference type="Gene3D" id="1.10.357.10">
    <property type="entry name" value="Tetracycline Repressor, domain 2"/>
    <property type="match status" value="1"/>
</dbReference>
<evidence type="ECO:0000313" key="8">
    <source>
        <dbReference type="Proteomes" id="UP000218824"/>
    </source>
</evidence>
<dbReference type="Pfam" id="PF13977">
    <property type="entry name" value="TetR_C_6"/>
    <property type="match status" value="1"/>
</dbReference>
<dbReference type="EMBL" id="AP014940">
    <property type="protein sequence ID" value="BAV96135.1"/>
    <property type="molecule type" value="Genomic_DNA"/>
</dbReference>
<dbReference type="AlphaFoldDB" id="A0AAU9ABF7"/>
<evidence type="ECO:0000256" key="2">
    <source>
        <dbReference type="ARBA" id="ARBA00023015"/>
    </source>
</evidence>
<dbReference type="SUPFAM" id="SSF46689">
    <property type="entry name" value="Homeodomain-like"/>
    <property type="match status" value="1"/>
</dbReference>
<evidence type="ECO:0000313" key="7">
    <source>
        <dbReference type="EMBL" id="BAV96135.1"/>
    </source>
</evidence>
<dbReference type="Proteomes" id="UP000218824">
    <property type="component" value="Chromosome"/>
</dbReference>
<keyword evidence="2" id="KW-0805">Transcription regulation</keyword>
<gene>
    <name evidence="7" type="ORF">LEN_0648</name>
</gene>
<accession>A0AAU9ABF7</accession>
<dbReference type="PANTHER" id="PTHR47506:SF1">
    <property type="entry name" value="HTH-TYPE TRANSCRIPTIONAL REGULATOR YJDC"/>
    <property type="match status" value="1"/>
</dbReference>
<dbReference type="RefSeq" id="WP_096376622.1">
    <property type="nucleotide sequence ID" value="NZ_AP014940.1"/>
</dbReference>
<keyword evidence="4" id="KW-0804">Transcription</keyword>
<dbReference type="InterPro" id="IPR039538">
    <property type="entry name" value="BetI_C"/>
</dbReference>
<dbReference type="GeneID" id="83062550"/>
<evidence type="ECO:0000256" key="5">
    <source>
        <dbReference type="PROSITE-ProRule" id="PRU00335"/>
    </source>
</evidence>
<organism evidence="7 8">
    <name type="scientific">Lysobacter enzymogenes</name>
    <dbReference type="NCBI Taxonomy" id="69"/>
    <lineage>
        <taxon>Bacteria</taxon>
        <taxon>Pseudomonadati</taxon>
        <taxon>Pseudomonadota</taxon>
        <taxon>Gammaproteobacteria</taxon>
        <taxon>Lysobacterales</taxon>
        <taxon>Lysobacteraceae</taxon>
        <taxon>Lysobacter</taxon>
    </lineage>
</organism>
<dbReference type="GO" id="GO:0003677">
    <property type="term" value="F:DNA binding"/>
    <property type="evidence" value="ECO:0007669"/>
    <property type="project" value="UniProtKB-UniRule"/>
</dbReference>
<dbReference type="PANTHER" id="PTHR47506">
    <property type="entry name" value="TRANSCRIPTIONAL REGULATORY PROTEIN"/>
    <property type="match status" value="1"/>
</dbReference>
<dbReference type="SUPFAM" id="SSF48498">
    <property type="entry name" value="Tetracyclin repressor-like, C-terminal domain"/>
    <property type="match status" value="1"/>
</dbReference>
<name>A0AAU9ABF7_LYSEN</name>
<feature type="domain" description="HTH tetR-type" evidence="6">
    <location>
        <begin position="10"/>
        <end position="70"/>
    </location>
</feature>
<dbReference type="Gene3D" id="1.10.10.60">
    <property type="entry name" value="Homeodomain-like"/>
    <property type="match status" value="1"/>
</dbReference>
<keyword evidence="1" id="KW-0678">Repressor</keyword>
<evidence type="ECO:0000259" key="6">
    <source>
        <dbReference type="PROSITE" id="PS50977"/>
    </source>
</evidence>
<dbReference type="PRINTS" id="PR00455">
    <property type="entry name" value="HTHTETR"/>
</dbReference>
<dbReference type="InterPro" id="IPR001647">
    <property type="entry name" value="HTH_TetR"/>
</dbReference>
<proteinExistence type="predicted"/>
<protein>
    <submittedName>
        <fullName evidence="7">TetR family transcriptional regulator</fullName>
    </submittedName>
</protein>
<dbReference type="InterPro" id="IPR036271">
    <property type="entry name" value="Tet_transcr_reg_TetR-rel_C_sf"/>
</dbReference>
<dbReference type="KEGG" id="lem:LEN_0648"/>
<evidence type="ECO:0000256" key="1">
    <source>
        <dbReference type="ARBA" id="ARBA00022491"/>
    </source>
</evidence>
<dbReference type="InterPro" id="IPR009057">
    <property type="entry name" value="Homeodomain-like_sf"/>
</dbReference>